<feature type="domain" description="Protein kinase" evidence="4">
    <location>
        <begin position="1"/>
        <end position="289"/>
    </location>
</feature>
<dbReference type="GO" id="GO:0005524">
    <property type="term" value="F:ATP binding"/>
    <property type="evidence" value="ECO:0007669"/>
    <property type="project" value="UniProtKB-KW"/>
</dbReference>
<dbReference type="Proteomes" id="UP001152747">
    <property type="component" value="Unassembled WGS sequence"/>
</dbReference>
<sequence>MDIDQVHDLMEDIAEQQEVANEIQELEELEQEELDKQLLDANPAPVSLPDAPRVALPSVPSRQAKVAATADKDLEDLESWANAQENVFKYNVLRSYGMAVIRQPLYLMSELCEYGALREYLRENSKTTTDAERVEFCLGSAKGVEYLHSQRLIHRDLAIRNVLLTEEKIPKISDFGLAKVTDRYEMKEQCKTPVRYLAPETLENYIFTPKSDVFSFGMVIWEIYENGQQPHDGKNAQTIRDLTKKQQFLKLNEKAPNELRKLVSDKIFVPDPENRCNMSTVVQTIENLVK</sequence>
<evidence type="ECO:0000313" key="5">
    <source>
        <dbReference type="EMBL" id="CAI5443667.1"/>
    </source>
</evidence>
<evidence type="ECO:0000256" key="3">
    <source>
        <dbReference type="SAM" id="Coils"/>
    </source>
</evidence>
<organism evidence="5 6">
    <name type="scientific">Caenorhabditis angaria</name>
    <dbReference type="NCBI Taxonomy" id="860376"/>
    <lineage>
        <taxon>Eukaryota</taxon>
        <taxon>Metazoa</taxon>
        <taxon>Ecdysozoa</taxon>
        <taxon>Nematoda</taxon>
        <taxon>Chromadorea</taxon>
        <taxon>Rhabditida</taxon>
        <taxon>Rhabditina</taxon>
        <taxon>Rhabditomorpha</taxon>
        <taxon>Rhabditoidea</taxon>
        <taxon>Rhabditidae</taxon>
        <taxon>Peloderinae</taxon>
        <taxon>Caenorhabditis</taxon>
    </lineage>
</organism>
<dbReference type="PRINTS" id="PR00109">
    <property type="entry name" value="TYRKINASE"/>
</dbReference>
<dbReference type="GO" id="GO:0004713">
    <property type="term" value="F:protein tyrosine kinase activity"/>
    <property type="evidence" value="ECO:0007669"/>
    <property type="project" value="InterPro"/>
</dbReference>
<accession>A0A9P1II92</accession>
<dbReference type="FunFam" id="1.10.510.10:FF:000862">
    <property type="entry name" value="Tyrosine-protein kinase"/>
    <property type="match status" value="1"/>
</dbReference>
<dbReference type="EMBL" id="CANHGI010000002">
    <property type="protein sequence ID" value="CAI5443667.1"/>
    <property type="molecule type" value="Genomic_DNA"/>
</dbReference>
<dbReference type="PANTHER" id="PTHR24418">
    <property type="entry name" value="TYROSINE-PROTEIN KINASE"/>
    <property type="match status" value="1"/>
</dbReference>
<dbReference type="AlphaFoldDB" id="A0A9P1II92"/>
<dbReference type="InterPro" id="IPR000719">
    <property type="entry name" value="Prot_kinase_dom"/>
</dbReference>
<dbReference type="Pfam" id="PF07714">
    <property type="entry name" value="PK_Tyr_Ser-Thr"/>
    <property type="match status" value="1"/>
</dbReference>
<dbReference type="OrthoDB" id="3256376at2759"/>
<keyword evidence="6" id="KW-1185">Reference proteome</keyword>
<keyword evidence="3" id="KW-0175">Coiled coil</keyword>
<dbReference type="PROSITE" id="PS00109">
    <property type="entry name" value="PROTEIN_KINASE_TYR"/>
    <property type="match status" value="1"/>
</dbReference>
<dbReference type="Gene3D" id="1.10.510.10">
    <property type="entry name" value="Transferase(Phosphotransferase) domain 1"/>
    <property type="match status" value="1"/>
</dbReference>
<dbReference type="SMART" id="SM00219">
    <property type="entry name" value="TyrKc"/>
    <property type="match status" value="1"/>
</dbReference>
<dbReference type="InterPro" id="IPR020635">
    <property type="entry name" value="Tyr_kinase_cat_dom"/>
</dbReference>
<protein>
    <recommendedName>
        <fullName evidence="4">Protein kinase domain-containing protein</fullName>
    </recommendedName>
</protein>
<dbReference type="InterPro" id="IPR050198">
    <property type="entry name" value="Non-receptor_tyrosine_kinases"/>
</dbReference>
<proteinExistence type="predicted"/>
<dbReference type="SUPFAM" id="SSF56112">
    <property type="entry name" value="Protein kinase-like (PK-like)"/>
    <property type="match status" value="1"/>
</dbReference>
<evidence type="ECO:0000313" key="6">
    <source>
        <dbReference type="Proteomes" id="UP001152747"/>
    </source>
</evidence>
<dbReference type="InterPro" id="IPR001245">
    <property type="entry name" value="Ser-Thr/Tyr_kinase_cat_dom"/>
</dbReference>
<keyword evidence="1" id="KW-0547">Nucleotide-binding</keyword>
<name>A0A9P1II92_9PELO</name>
<evidence type="ECO:0000256" key="1">
    <source>
        <dbReference type="ARBA" id="ARBA00022741"/>
    </source>
</evidence>
<keyword evidence="2" id="KW-0067">ATP-binding</keyword>
<gene>
    <name evidence="5" type="ORF">CAMP_LOCUS6304</name>
</gene>
<reference evidence="5" key="1">
    <citation type="submission" date="2022-11" db="EMBL/GenBank/DDBJ databases">
        <authorList>
            <person name="Kikuchi T."/>
        </authorList>
    </citation>
    <scope>NUCLEOTIDE SEQUENCE</scope>
    <source>
        <strain evidence="5">PS1010</strain>
    </source>
</reference>
<dbReference type="PROSITE" id="PS50011">
    <property type="entry name" value="PROTEIN_KINASE_DOM"/>
    <property type="match status" value="1"/>
</dbReference>
<dbReference type="InterPro" id="IPR008266">
    <property type="entry name" value="Tyr_kinase_AS"/>
</dbReference>
<evidence type="ECO:0000259" key="4">
    <source>
        <dbReference type="PROSITE" id="PS50011"/>
    </source>
</evidence>
<feature type="coiled-coil region" evidence="3">
    <location>
        <begin position="6"/>
        <end position="39"/>
    </location>
</feature>
<dbReference type="InterPro" id="IPR011009">
    <property type="entry name" value="Kinase-like_dom_sf"/>
</dbReference>
<evidence type="ECO:0000256" key="2">
    <source>
        <dbReference type="ARBA" id="ARBA00022840"/>
    </source>
</evidence>
<comment type="caution">
    <text evidence="5">The sequence shown here is derived from an EMBL/GenBank/DDBJ whole genome shotgun (WGS) entry which is preliminary data.</text>
</comment>